<name>A0A6J6FL30_9ZZZZ</name>
<organism evidence="7">
    <name type="scientific">freshwater metagenome</name>
    <dbReference type="NCBI Taxonomy" id="449393"/>
    <lineage>
        <taxon>unclassified sequences</taxon>
        <taxon>metagenomes</taxon>
        <taxon>ecological metagenomes</taxon>
    </lineage>
</organism>
<dbReference type="PANTHER" id="PTHR42953:SF1">
    <property type="entry name" value="METAL-BINDING PROTEIN HI_0362-RELATED"/>
    <property type="match status" value="1"/>
</dbReference>
<evidence type="ECO:0000256" key="1">
    <source>
        <dbReference type="ARBA" id="ARBA00004196"/>
    </source>
</evidence>
<gene>
    <name evidence="5" type="ORF">UFOPK1495_00557</name>
    <name evidence="6" type="ORF">UFOPK1603_00492</name>
    <name evidence="7" type="ORF">UFOPK1711_01729</name>
    <name evidence="8" type="ORF">UFOPK2143_01133</name>
    <name evidence="9" type="ORF">UFOPK2350_01586</name>
</gene>
<dbReference type="EMBL" id="CAEZSU010000044">
    <property type="protein sequence ID" value="CAB4546668.1"/>
    <property type="molecule type" value="Genomic_DNA"/>
</dbReference>
<accession>A0A6J6FL30</accession>
<dbReference type="Gene3D" id="3.40.50.1980">
    <property type="entry name" value="Nitrogenase molybdenum iron protein domain"/>
    <property type="match status" value="2"/>
</dbReference>
<dbReference type="AlphaFoldDB" id="A0A6J6FL30"/>
<protein>
    <submittedName>
        <fullName evidence="7">Unannotated protein</fullName>
    </submittedName>
</protein>
<dbReference type="PRINTS" id="PR00691">
    <property type="entry name" value="ADHESINB"/>
</dbReference>
<dbReference type="SUPFAM" id="SSF53807">
    <property type="entry name" value="Helical backbone' metal receptor"/>
    <property type="match status" value="1"/>
</dbReference>
<dbReference type="GO" id="GO:0030313">
    <property type="term" value="C:cell envelope"/>
    <property type="evidence" value="ECO:0007669"/>
    <property type="project" value="UniProtKB-SubCell"/>
</dbReference>
<proteinExistence type="predicted"/>
<evidence type="ECO:0000313" key="9">
    <source>
        <dbReference type="EMBL" id="CAB4691151.1"/>
    </source>
</evidence>
<evidence type="ECO:0000256" key="4">
    <source>
        <dbReference type="ARBA" id="ARBA00022729"/>
    </source>
</evidence>
<dbReference type="EMBL" id="CAEZTR010000153">
    <property type="protein sequence ID" value="CAB4589250.1"/>
    <property type="molecule type" value="Genomic_DNA"/>
</dbReference>
<dbReference type="PROSITE" id="PS51257">
    <property type="entry name" value="PROKAR_LIPOPROTEIN"/>
    <property type="match status" value="1"/>
</dbReference>
<dbReference type="EMBL" id="CAEZTG010000031">
    <property type="protein sequence ID" value="CAB4560021.1"/>
    <property type="molecule type" value="Genomic_DNA"/>
</dbReference>
<reference evidence="7" key="1">
    <citation type="submission" date="2020-05" db="EMBL/GenBank/DDBJ databases">
        <authorList>
            <person name="Chiriac C."/>
            <person name="Salcher M."/>
            <person name="Ghai R."/>
            <person name="Kavagutti S V."/>
        </authorList>
    </citation>
    <scope>NUCLEOTIDE SEQUENCE</scope>
</reference>
<dbReference type="EMBL" id="CAEZVV010000073">
    <property type="protein sequence ID" value="CAB4648463.1"/>
    <property type="molecule type" value="Genomic_DNA"/>
</dbReference>
<keyword evidence="4" id="KW-0732">Signal</keyword>
<evidence type="ECO:0000313" key="8">
    <source>
        <dbReference type="EMBL" id="CAB4648463.1"/>
    </source>
</evidence>
<dbReference type="InterPro" id="IPR006128">
    <property type="entry name" value="Lipoprotein_PsaA-like"/>
</dbReference>
<evidence type="ECO:0000313" key="5">
    <source>
        <dbReference type="EMBL" id="CAB4546668.1"/>
    </source>
</evidence>
<dbReference type="GO" id="GO:0007155">
    <property type="term" value="P:cell adhesion"/>
    <property type="evidence" value="ECO:0007669"/>
    <property type="project" value="InterPro"/>
</dbReference>
<keyword evidence="3" id="KW-0479">Metal-binding</keyword>
<dbReference type="InterPro" id="IPR006129">
    <property type="entry name" value="AdhesinB"/>
</dbReference>
<dbReference type="GO" id="GO:0046872">
    <property type="term" value="F:metal ion binding"/>
    <property type="evidence" value="ECO:0007669"/>
    <property type="project" value="UniProtKB-KW"/>
</dbReference>
<dbReference type="Pfam" id="PF01297">
    <property type="entry name" value="ZnuA"/>
    <property type="match status" value="1"/>
</dbReference>
<dbReference type="PANTHER" id="PTHR42953">
    <property type="entry name" value="HIGH-AFFINITY ZINC UPTAKE SYSTEM PROTEIN ZNUA-RELATED"/>
    <property type="match status" value="1"/>
</dbReference>
<evidence type="ECO:0000313" key="7">
    <source>
        <dbReference type="EMBL" id="CAB4589250.1"/>
    </source>
</evidence>
<dbReference type="GO" id="GO:0030001">
    <property type="term" value="P:metal ion transport"/>
    <property type="evidence" value="ECO:0007669"/>
    <property type="project" value="InterPro"/>
</dbReference>
<evidence type="ECO:0000256" key="3">
    <source>
        <dbReference type="ARBA" id="ARBA00022723"/>
    </source>
</evidence>
<sequence length="342" mass="36191">MRANSRSPRHPRTPFAIAALAALVVIAAAACGSSTTKTSSRSEGAPLKVAASIPPIQNLVATVGGDRVEVISVVPAGVDGHTYEPTSADVRALADVSILFLPDFELNPKVTELAGENLADDAKIVDLNALTVPEDDLLFVDSHSHGDGVAHGHQRNVHTWTNPVFVVPMIDEIANALIAADPDGAETYEANRDALKAEIAEFEVAARTALDTVPEANRTLVVYHDSWSYFGREYGFEVVGALQAVDFAEPSAAEMRRMVDQVSEAGVPAFFGSEVFPTSVLEQVATESGVEYVGNLSDDKLPGEEGAPENTYLGMMVSNVRYIVNGLGGDSSALDAFEPARG</sequence>
<dbReference type="InterPro" id="IPR050492">
    <property type="entry name" value="Bact_metal-bind_prot9"/>
</dbReference>
<keyword evidence="2" id="KW-0813">Transport</keyword>
<evidence type="ECO:0000256" key="2">
    <source>
        <dbReference type="ARBA" id="ARBA00022448"/>
    </source>
</evidence>
<comment type="subcellular location">
    <subcellularLocation>
        <location evidence="1">Cell envelope</location>
    </subcellularLocation>
</comment>
<dbReference type="EMBL" id="CAEZXE010000176">
    <property type="protein sequence ID" value="CAB4691151.1"/>
    <property type="molecule type" value="Genomic_DNA"/>
</dbReference>
<evidence type="ECO:0000313" key="6">
    <source>
        <dbReference type="EMBL" id="CAB4560021.1"/>
    </source>
</evidence>
<dbReference type="InterPro" id="IPR006127">
    <property type="entry name" value="ZnuA-like"/>
</dbReference>
<dbReference type="PRINTS" id="PR00690">
    <property type="entry name" value="ADHESNFAMILY"/>
</dbReference>